<accession>A0ABP7EYE0</accession>
<reference evidence="2" key="1">
    <citation type="journal article" date="2019" name="Int. J. Syst. Evol. Microbiol.">
        <title>The Global Catalogue of Microorganisms (GCM) 10K type strain sequencing project: providing services to taxonomists for standard genome sequencing and annotation.</title>
        <authorList>
            <consortium name="The Broad Institute Genomics Platform"/>
            <consortium name="The Broad Institute Genome Sequencing Center for Infectious Disease"/>
            <person name="Wu L."/>
            <person name="Ma J."/>
        </authorList>
    </citation>
    <scope>NUCLEOTIDE SEQUENCE [LARGE SCALE GENOMIC DNA]</scope>
    <source>
        <strain evidence="2">JCM 17137</strain>
    </source>
</reference>
<keyword evidence="2" id="KW-1185">Reference proteome</keyword>
<organism evidence="1 2">
    <name type="scientific">Salinactinospora qingdaonensis</name>
    <dbReference type="NCBI Taxonomy" id="702744"/>
    <lineage>
        <taxon>Bacteria</taxon>
        <taxon>Bacillati</taxon>
        <taxon>Actinomycetota</taxon>
        <taxon>Actinomycetes</taxon>
        <taxon>Streptosporangiales</taxon>
        <taxon>Nocardiopsidaceae</taxon>
        <taxon>Salinactinospora</taxon>
    </lineage>
</organism>
<protein>
    <recommendedName>
        <fullName evidence="3">Secreted protein</fullName>
    </recommendedName>
</protein>
<evidence type="ECO:0000313" key="1">
    <source>
        <dbReference type="EMBL" id="GAA3727676.1"/>
    </source>
</evidence>
<name>A0ABP7EYE0_9ACTN</name>
<evidence type="ECO:0000313" key="2">
    <source>
        <dbReference type="Proteomes" id="UP001500908"/>
    </source>
</evidence>
<sequence length="77" mass="8252">MGFTKPTGSLRPLVVSYTTVSPLPPRAVAVCFLWHYPAGHPGSVLPTTLPCGVRTFLDAAARRRDHLADSSPAIVRP</sequence>
<comment type="caution">
    <text evidence="1">The sequence shown here is derived from an EMBL/GenBank/DDBJ whole genome shotgun (WGS) entry which is preliminary data.</text>
</comment>
<dbReference type="EMBL" id="BAABDD010000002">
    <property type="protein sequence ID" value="GAA3727676.1"/>
    <property type="molecule type" value="Genomic_DNA"/>
</dbReference>
<proteinExistence type="predicted"/>
<dbReference type="Proteomes" id="UP001500908">
    <property type="component" value="Unassembled WGS sequence"/>
</dbReference>
<evidence type="ECO:0008006" key="3">
    <source>
        <dbReference type="Google" id="ProtNLM"/>
    </source>
</evidence>
<gene>
    <name evidence="1" type="ORF">GCM10022402_05490</name>
</gene>